<proteinExistence type="predicted"/>
<gene>
    <name evidence="1" type="ORF">PECUL_23A006246</name>
</gene>
<protein>
    <submittedName>
        <fullName evidence="1">Uncharacterized protein</fullName>
    </submittedName>
</protein>
<evidence type="ECO:0000313" key="2">
    <source>
        <dbReference type="Proteomes" id="UP001295444"/>
    </source>
</evidence>
<evidence type="ECO:0000313" key="1">
    <source>
        <dbReference type="EMBL" id="CAH2224439.1"/>
    </source>
</evidence>
<keyword evidence="2" id="KW-1185">Reference proteome</keyword>
<dbReference type="AlphaFoldDB" id="A0AAD1R5K2"/>
<reference evidence="1" key="1">
    <citation type="submission" date="2022-03" db="EMBL/GenBank/DDBJ databases">
        <authorList>
            <person name="Alioto T."/>
            <person name="Alioto T."/>
            <person name="Gomez Garrido J."/>
        </authorList>
    </citation>
    <scope>NUCLEOTIDE SEQUENCE</scope>
</reference>
<organism evidence="1 2">
    <name type="scientific">Pelobates cultripes</name>
    <name type="common">Western spadefoot toad</name>
    <dbReference type="NCBI Taxonomy" id="61616"/>
    <lineage>
        <taxon>Eukaryota</taxon>
        <taxon>Metazoa</taxon>
        <taxon>Chordata</taxon>
        <taxon>Craniata</taxon>
        <taxon>Vertebrata</taxon>
        <taxon>Euteleostomi</taxon>
        <taxon>Amphibia</taxon>
        <taxon>Batrachia</taxon>
        <taxon>Anura</taxon>
        <taxon>Pelobatoidea</taxon>
        <taxon>Pelobatidae</taxon>
        <taxon>Pelobates</taxon>
    </lineage>
</organism>
<sequence length="100" mass="10991">MELLKDRSSYSSEDLLLEAGATISGGLKQGLKPPSLEDRDLVTATLLKNMFPEKHANILLDIACIKEAVENAVKRVAISEASNTVHDTRLTDVEKKLEEL</sequence>
<accession>A0AAD1R5K2</accession>
<name>A0AAD1R5K2_PELCU</name>
<dbReference type="EMBL" id="OW240912">
    <property type="protein sequence ID" value="CAH2224439.1"/>
    <property type="molecule type" value="Genomic_DNA"/>
</dbReference>
<dbReference type="Proteomes" id="UP001295444">
    <property type="component" value="Chromosome 01"/>
</dbReference>